<keyword evidence="4" id="KW-1185">Reference proteome</keyword>
<feature type="region of interest" description="Disordered" evidence="1">
    <location>
        <begin position="159"/>
        <end position="183"/>
    </location>
</feature>
<proteinExistence type="predicted"/>
<dbReference type="PATRIC" id="fig|1324957.4.peg.541"/>
<evidence type="ECO:0000313" key="3">
    <source>
        <dbReference type="EMBL" id="ESP89846.1"/>
    </source>
</evidence>
<accession>V4GXH7</accession>
<gene>
    <name evidence="3" type="ORF">K933_02646</name>
</gene>
<evidence type="ECO:0000256" key="1">
    <source>
        <dbReference type="SAM" id="MobiDB-lite"/>
    </source>
</evidence>
<dbReference type="AlphaFoldDB" id="V4GXH7"/>
<feature type="domain" description="DUF7998" evidence="2">
    <location>
        <begin position="16"/>
        <end position="159"/>
    </location>
</feature>
<dbReference type="eggNOG" id="arCOG06271">
    <property type="taxonomic scope" value="Archaea"/>
</dbReference>
<comment type="caution">
    <text evidence="3">The sequence shown here is derived from an EMBL/GenBank/DDBJ whole genome shotgun (WGS) entry which is preliminary data.</text>
</comment>
<feature type="compositionally biased region" description="Basic and acidic residues" evidence="1">
    <location>
        <begin position="169"/>
        <end position="183"/>
    </location>
</feature>
<dbReference type="RefSeq" id="WP_023393121.1">
    <property type="nucleotide sequence ID" value="NZ_ASGZ01000005.1"/>
</dbReference>
<organism evidence="3 4">
    <name type="scientific">Candidatus Halobonum tyrrellensis G22</name>
    <dbReference type="NCBI Taxonomy" id="1324957"/>
    <lineage>
        <taxon>Archaea</taxon>
        <taxon>Methanobacteriati</taxon>
        <taxon>Methanobacteriota</taxon>
        <taxon>Stenosarchaea group</taxon>
        <taxon>Halobacteria</taxon>
        <taxon>Halobacteriales</taxon>
        <taxon>Haloferacaceae</taxon>
        <taxon>Candidatus Halobonum</taxon>
    </lineage>
</organism>
<evidence type="ECO:0000313" key="4">
    <source>
        <dbReference type="Proteomes" id="UP000017840"/>
    </source>
</evidence>
<dbReference type="InterPro" id="IPR058311">
    <property type="entry name" value="DUF7998"/>
</dbReference>
<protein>
    <recommendedName>
        <fullName evidence="2">DUF7998 domain-containing protein</fullName>
    </recommendedName>
</protein>
<reference evidence="3 4" key="1">
    <citation type="journal article" date="2013" name="Genome Announc.">
        <title>Draft Genome Sequence of 'Candidatus Halobonum tyrrellensis' Strain G22, Isolated from the Hypersaline Waters of Lake Tyrrell, Australia.</title>
        <authorList>
            <person name="Ugalde J.A."/>
            <person name="Narasingarao P."/>
            <person name="Kuo S."/>
            <person name="Podell S."/>
            <person name="Allen E.E."/>
        </authorList>
    </citation>
    <scope>NUCLEOTIDE SEQUENCE [LARGE SCALE GENOMIC DNA]</scope>
    <source>
        <strain evidence="3 4">G22</strain>
    </source>
</reference>
<dbReference type="Pfam" id="PF25979">
    <property type="entry name" value="DUF7998"/>
    <property type="match status" value="1"/>
</dbReference>
<dbReference type="Proteomes" id="UP000017840">
    <property type="component" value="Unassembled WGS sequence"/>
</dbReference>
<dbReference type="STRING" id="1324957.K933_02646"/>
<sequence length="183" mass="19962">MVGFPSPFGGDDDDELFDGRDEFVPEHLPDPGPFLADQAVLADEAHVEFHAATREIFDERSVYDATFGYNLARLNLDTRHPEAGYRYAEETADASVLRAEFTPTTEFCPQSGALTLGAARAWNGLADRHGYDRVRVRLHPMHRDAAEINERLAAFESADGAAGGGSETVRGRDAARPSPGGDR</sequence>
<evidence type="ECO:0000259" key="2">
    <source>
        <dbReference type="Pfam" id="PF25979"/>
    </source>
</evidence>
<dbReference type="EMBL" id="ASGZ01000005">
    <property type="protein sequence ID" value="ESP89846.1"/>
    <property type="molecule type" value="Genomic_DNA"/>
</dbReference>
<name>V4GXH7_9EURY</name>